<dbReference type="PROSITE" id="PS51352">
    <property type="entry name" value="THIOREDOXIN_2"/>
    <property type="match status" value="1"/>
</dbReference>
<reference evidence="4 5" key="1">
    <citation type="submission" date="2019-06" db="EMBL/GenBank/DDBJ databases">
        <title>Whole genome sequence for Cellvibrionaceae sp. R142.</title>
        <authorList>
            <person name="Wang G."/>
        </authorList>
    </citation>
    <scope>NUCLEOTIDE SEQUENCE [LARGE SCALE GENOMIC DNA]</scope>
    <source>
        <strain evidence="4 5">R142</strain>
    </source>
</reference>
<dbReference type="InterPro" id="IPR036249">
    <property type="entry name" value="Thioredoxin-like_sf"/>
</dbReference>
<keyword evidence="2" id="KW-0732">Signal</keyword>
<dbReference type="PANTHER" id="PTHR42852:SF17">
    <property type="entry name" value="THIOREDOXIN-LIKE PROTEIN HI_1115"/>
    <property type="match status" value="1"/>
</dbReference>
<dbReference type="Pfam" id="PF00578">
    <property type="entry name" value="AhpC-TSA"/>
    <property type="match status" value="1"/>
</dbReference>
<evidence type="ECO:0000256" key="1">
    <source>
        <dbReference type="ARBA" id="ARBA00023284"/>
    </source>
</evidence>
<dbReference type="GO" id="GO:0016209">
    <property type="term" value="F:antioxidant activity"/>
    <property type="evidence" value="ECO:0007669"/>
    <property type="project" value="InterPro"/>
</dbReference>
<dbReference type="PROSITE" id="PS00194">
    <property type="entry name" value="THIOREDOXIN_1"/>
    <property type="match status" value="1"/>
</dbReference>
<dbReference type="OrthoDB" id="9799347at2"/>
<feature type="domain" description="Thioredoxin" evidence="3">
    <location>
        <begin position="27"/>
        <end position="168"/>
    </location>
</feature>
<evidence type="ECO:0000313" key="4">
    <source>
        <dbReference type="EMBL" id="TQV76020.1"/>
    </source>
</evidence>
<dbReference type="InterPro" id="IPR013766">
    <property type="entry name" value="Thioredoxin_domain"/>
</dbReference>
<organism evidence="4 5">
    <name type="scientific">Exilibacterium tricleocarpae</name>
    <dbReference type="NCBI Taxonomy" id="2591008"/>
    <lineage>
        <taxon>Bacteria</taxon>
        <taxon>Pseudomonadati</taxon>
        <taxon>Pseudomonadota</taxon>
        <taxon>Gammaproteobacteria</taxon>
        <taxon>Cellvibrionales</taxon>
        <taxon>Cellvibrionaceae</taxon>
        <taxon>Exilibacterium</taxon>
    </lineage>
</organism>
<protein>
    <submittedName>
        <fullName evidence="4">TlpA family protein disulfide reductase</fullName>
    </submittedName>
</protein>
<evidence type="ECO:0000256" key="2">
    <source>
        <dbReference type="SAM" id="SignalP"/>
    </source>
</evidence>
<evidence type="ECO:0000259" key="3">
    <source>
        <dbReference type="PROSITE" id="PS51352"/>
    </source>
</evidence>
<feature type="chain" id="PRO_5022127685" evidence="2">
    <location>
        <begin position="24"/>
        <end position="174"/>
    </location>
</feature>
<dbReference type="InterPro" id="IPR050553">
    <property type="entry name" value="Thioredoxin_ResA/DsbE_sf"/>
</dbReference>
<dbReference type="Proteomes" id="UP000319732">
    <property type="component" value="Unassembled WGS sequence"/>
</dbReference>
<dbReference type="AlphaFoldDB" id="A0A545TFM2"/>
<dbReference type="PANTHER" id="PTHR42852">
    <property type="entry name" value="THIOL:DISULFIDE INTERCHANGE PROTEIN DSBE"/>
    <property type="match status" value="1"/>
</dbReference>
<dbReference type="SUPFAM" id="SSF52833">
    <property type="entry name" value="Thioredoxin-like"/>
    <property type="match status" value="1"/>
</dbReference>
<sequence length="174" mass="19544">MAQLRFTGICLWLIFAVSVNVQAGKPLAVGSKAPDWILPDTKGKHVSFYESCNDHTAVVLFWATWCPYCSALMPELEALRRELKDEPIKFYALNIWEDGDPLAHMKTHDFGFKLVLNAERVAKRYGVMGTPGLFMIGPDKTIRYIRAKGSKPTEVVAAIRKTFTEIRTPVSAEP</sequence>
<name>A0A545TFM2_9GAMM</name>
<feature type="signal peptide" evidence="2">
    <location>
        <begin position="1"/>
        <end position="23"/>
    </location>
</feature>
<dbReference type="RefSeq" id="WP_142905229.1">
    <property type="nucleotide sequence ID" value="NZ_ML660095.1"/>
</dbReference>
<comment type="caution">
    <text evidence="4">The sequence shown here is derived from an EMBL/GenBank/DDBJ whole genome shotgun (WGS) entry which is preliminary data.</text>
</comment>
<accession>A0A545TFM2</accession>
<gene>
    <name evidence="4" type="ORF">FKG94_15535</name>
</gene>
<dbReference type="InterPro" id="IPR000866">
    <property type="entry name" value="AhpC/TSA"/>
</dbReference>
<dbReference type="CDD" id="cd02966">
    <property type="entry name" value="TlpA_like_family"/>
    <property type="match status" value="1"/>
</dbReference>
<keyword evidence="5" id="KW-1185">Reference proteome</keyword>
<dbReference type="Gene3D" id="3.40.30.10">
    <property type="entry name" value="Glutaredoxin"/>
    <property type="match status" value="1"/>
</dbReference>
<keyword evidence="1" id="KW-0676">Redox-active center</keyword>
<dbReference type="InterPro" id="IPR017937">
    <property type="entry name" value="Thioredoxin_CS"/>
</dbReference>
<dbReference type="EMBL" id="VHSG01000015">
    <property type="protein sequence ID" value="TQV76020.1"/>
    <property type="molecule type" value="Genomic_DNA"/>
</dbReference>
<evidence type="ECO:0000313" key="5">
    <source>
        <dbReference type="Proteomes" id="UP000319732"/>
    </source>
</evidence>
<proteinExistence type="predicted"/>
<dbReference type="GO" id="GO:0015036">
    <property type="term" value="F:disulfide oxidoreductase activity"/>
    <property type="evidence" value="ECO:0007669"/>
    <property type="project" value="UniProtKB-ARBA"/>
</dbReference>